<keyword evidence="5" id="KW-0472">Membrane</keyword>
<dbReference type="PANTHER" id="PTHR10868">
    <property type="entry name" value="SIGMA 1-TYPE OPIOID RECEPTOR-RELATED"/>
    <property type="match status" value="1"/>
</dbReference>
<dbReference type="eggNOG" id="ENOG50344U3">
    <property type="taxonomic scope" value="Bacteria"/>
</dbReference>
<proteinExistence type="predicted"/>
<name>K5B7R7_MYCHD</name>
<evidence type="ECO:0000256" key="2">
    <source>
        <dbReference type="ARBA" id="ARBA00022692"/>
    </source>
</evidence>
<reference evidence="6 7" key="1">
    <citation type="journal article" date="2012" name="J. Bacteriol.">
        <title>Genome sequence of Mycobacterium hassiacum DSM 44199, a rare source of heat-stable mycobacterial proteins.</title>
        <authorList>
            <person name="Tiago I."/>
            <person name="Maranha A."/>
            <person name="Mendes V."/>
            <person name="Alarico S."/>
            <person name="Moynihan P.J."/>
            <person name="Clarke A.J."/>
            <person name="Macedo-Ribeiro S."/>
            <person name="Pereira P.J."/>
            <person name="Empadinhas N."/>
        </authorList>
    </citation>
    <scope>NUCLEOTIDE SEQUENCE [LARGE SCALE GENOMIC DNA]</scope>
    <source>
        <strain evidence="7">DSM 44199 / CIP 105218 / JCM 12690 / 3849</strain>
    </source>
</reference>
<dbReference type="PATRIC" id="fig|1122247.3.peg.3444"/>
<evidence type="ECO:0000313" key="7">
    <source>
        <dbReference type="Proteomes" id="UP000006265"/>
    </source>
</evidence>
<keyword evidence="6" id="KW-0675">Receptor</keyword>
<keyword evidence="4" id="KW-1133">Transmembrane helix</keyword>
<keyword evidence="2" id="KW-0812">Transmembrane</keyword>
<evidence type="ECO:0000256" key="1">
    <source>
        <dbReference type="ARBA" id="ARBA00004586"/>
    </source>
</evidence>
<dbReference type="EMBL" id="AMRA01000098">
    <property type="protein sequence ID" value="EKF22418.1"/>
    <property type="molecule type" value="Genomic_DNA"/>
</dbReference>
<evidence type="ECO:0000313" key="6">
    <source>
        <dbReference type="EMBL" id="EKF22418.1"/>
    </source>
</evidence>
<dbReference type="PANTHER" id="PTHR10868:SF1">
    <property type="entry name" value="SIGMA NON-OPIOID INTRACELLULAR RECEPTOR 1"/>
    <property type="match status" value="1"/>
</dbReference>
<sequence>MPYRIDPEVLHRVARQVVGLPLDNGELLDQATELLAEAYPGLIDPTPGRWVGSRAGGILGKVRFLYFSPREYIVIFGTPTGTQGFSGRYKHVEIHKFLLAGRIDWFDVDSDTTTASTLLPGDRTRTPRGQARGMTIHPGSWHIEYGRGAVVTTLPFAMVDTLLVSLDVESVRRSTVEFARLVRGRLARRVHRAPFVVPPGAAQQWPGKASGPSVKGP</sequence>
<protein>
    <submittedName>
        <fullName evidence="6">ERG2 and Sigma1 receptor like family protein</fullName>
    </submittedName>
</protein>
<dbReference type="Pfam" id="PF04622">
    <property type="entry name" value="ERG2_Sigma1R"/>
    <property type="match status" value="1"/>
</dbReference>
<gene>
    <name evidence="6" type="ORF">C731_3590</name>
</gene>
<keyword evidence="3" id="KW-0256">Endoplasmic reticulum</keyword>
<dbReference type="AlphaFoldDB" id="K5B7R7"/>
<evidence type="ECO:0000256" key="5">
    <source>
        <dbReference type="ARBA" id="ARBA00023136"/>
    </source>
</evidence>
<evidence type="ECO:0000256" key="4">
    <source>
        <dbReference type="ARBA" id="ARBA00022989"/>
    </source>
</evidence>
<dbReference type="Proteomes" id="UP000006265">
    <property type="component" value="Unassembled WGS sequence"/>
</dbReference>
<accession>K5B7R7</accession>
<keyword evidence="7" id="KW-1185">Reference proteome</keyword>
<dbReference type="OrthoDB" id="4703185at2"/>
<comment type="subcellular location">
    <subcellularLocation>
        <location evidence="1">Endoplasmic reticulum membrane</location>
    </subcellularLocation>
</comment>
<organism evidence="6 7">
    <name type="scientific">Mycolicibacterium hassiacum (strain DSM 44199 / CIP 105218 / JCM 12690 / 3849)</name>
    <name type="common">Mycobacterium hassiacum</name>
    <dbReference type="NCBI Taxonomy" id="1122247"/>
    <lineage>
        <taxon>Bacteria</taxon>
        <taxon>Bacillati</taxon>
        <taxon>Actinomycetota</taxon>
        <taxon>Actinomycetes</taxon>
        <taxon>Mycobacteriales</taxon>
        <taxon>Mycobacteriaceae</taxon>
        <taxon>Mycolicibacterium</taxon>
    </lineage>
</organism>
<evidence type="ECO:0000256" key="3">
    <source>
        <dbReference type="ARBA" id="ARBA00022824"/>
    </source>
</evidence>
<dbReference type="InterPro" id="IPR006716">
    <property type="entry name" value="ERG2_sigma1_rcpt-like"/>
</dbReference>
<dbReference type="STRING" id="1122247.GCA_000379865_00866"/>
<comment type="caution">
    <text evidence="6">The sequence shown here is derived from an EMBL/GenBank/DDBJ whole genome shotgun (WGS) entry which is preliminary data.</text>
</comment>